<dbReference type="PANTHER" id="PTHR12151">
    <property type="entry name" value="ELECTRON TRANSPORT PROTIN SCO1/SENC FAMILY MEMBER"/>
    <property type="match status" value="1"/>
</dbReference>
<feature type="domain" description="Thioredoxin" evidence="5">
    <location>
        <begin position="53"/>
        <end position="216"/>
    </location>
</feature>
<comment type="similarity">
    <text evidence="1">Belongs to the SCO1/2 family.</text>
</comment>
<protein>
    <submittedName>
        <fullName evidence="6">Lipoprotein</fullName>
    </submittedName>
</protein>
<proteinExistence type="inferred from homology"/>
<name>A0A3S4YGH2_9NEIS</name>
<dbReference type="AlphaFoldDB" id="A0A3S4YGH2"/>
<dbReference type="FunFam" id="3.40.30.10:FF:000013">
    <property type="entry name" value="Blast:Protein SCO1 homolog, mitochondrial"/>
    <property type="match status" value="1"/>
</dbReference>
<dbReference type="PROSITE" id="PS51352">
    <property type="entry name" value="THIOREDOXIN_2"/>
    <property type="match status" value="1"/>
</dbReference>
<keyword evidence="4" id="KW-1015">Disulfide bond</keyword>
<reference evidence="6 7" key="1">
    <citation type="submission" date="2018-12" db="EMBL/GenBank/DDBJ databases">
        <authorList>
            <consortium name="Pathogen Informatics"/>
        </authorList>
    </citation>
    <scope>NUCLEOTIDE SEQUENCE [LARGE SCALE GENOMIC DNA]</scope>
    <source>
        <strain evidence="6 7">NCTC12227</strain>
    </source>
</reference>
<feature type="binding site" evidence="3">
    <location>
        <position position="95"/>
    </location>
    <ligand>
        <name>Cu cation</name>
        <dbReference type="ChEBI" id="CHEBI:23378"/>
    </ligand>
</feature>
<evidence type="ECO:0000256" key="4">
    <source>
        <dbReference type="PIRSR" id="PIRSR603782-2"/>
    </source>
</evidence>
<dbReference type="InterPro" id="IPR003782">
    <property type="entry name" value="SCO1/SenC"/>
</dbReference>
<feature type="binding site" evidence="3">
    <location>
        <position position="181"/>
    </location>
    <ligand>
        <name>Cu cation</name>
        <dbReference type="ChEBI" id="CHEBI:23378"/>
    </ligand>
</feature>
<evidence type="ECO:0000256" key="2">
    <source>
        <dbReference type="ARBA" id="ARBA00023008"/>
    </source>
</evidence>
<dbReference type="KEGG" id="nani:NCTC12227_00365"/>
<evidence type="ECO:0000313" key="7">
    <source>
        <dbReference type="Proteomes" id="UP000268229"/>
    </source>
</evidence>
<sequence length="217" mass="23659">MNRMIKNLFFTTFALTSLSACQPQEQAAPKPVESAASVVPQPAAATGFHGSDMRKEDIGGDFTMTDGNGKSFNISDLKGKVVILSFGYTHCPDVCPTELLTHRDALNQLGEQAKDVAVVFASVDPERDTPELIGKYVKQFHPEFIGLTVTEGQNLPVIKQQYRVVSAKTQEQSEKVYLVDHTAGAYLLDKDGEVAVFEPYGSTAAQFADDIKILLKS</sequence>
<dbReference type="Proteomes" id="UP000268229">
    <property type="component" value="Chromosome"/>
</dbReference>
<dbReference type="OrthoDB" id="9790194at2"/>
<dbReference type="PANTHER" id="PTHR12151:SF25">
    <property type="entry name" value="LINALOOL DEHYDRATASE_ISOMERASE DOMAIN-CONTAINING PROTEIN"/>
    <property type="match status" value="1"/>
</dbReference>
<feature type="binding site" evidence="3">
    <location>
        <position position="91"/>
    </location>
    <ligand>
        <name>Cu cation</name>
        <dbReference type="ChEBI" id="CHEBI:23378"/>
    </ligand>
</feature>
<dbReference type="RefSeq" id="WP_126303942.1">
    <property type="nucleotide sequence ID" value="NZ_LR134516.1"/>
</dbReference>
<dbReference type="PROSITE" id="PS51257">
    <property type="entry name" value="PROKAR_LIPOPROTEIN"/>
    <property type="match status" value="1"/>
</dbReference>
<dbReference type="InterPro" id="IPR036249">
    <property type="entry name" value="Thioredoxin-like_sf"/>
</dbReference>
<keyword evidence="2 3" id="KW-0186">Copper</keyword>
<keyword evidence="6" id="KW-0449">Lipoprotein</keyword>
<accession>A0A3S4YGH2</accession>
<dbReference type="Pfam" id="PF02630">
    <property type="entry name" value="SCO1-SenC"/>
    <property type="match status" value="1"/>
</dbReference>
<dbReference type="SUPFAM" id="SSF52833">
    <property type="entry name" value="Thioredoxin-like"/>
    <property type="match status" value="1"/>
</dbReference>
<feature type="disulfide bond" description="Redox-active" evidence="4">
    <location>
        <begin position="91"/>
        <end position="95"/>
    </location>
</feature>
<dbReference type="CDD" id="cd02968">
    <property type="entry name" value="SCO"/>
    <property type="match status" value="1"/>
</dbReference>
<dbReference type="InterPro" id="IPR013766">
    <property type="entry name" value="Thioredoxin_domain"/>
</dbReference>
<gene>
    <name evidence="6" type="primary">ypmQ</name>
    <name evidence="6" type="ORF">NCTC12227_00365</name>
</gene>
<keyword evidence="3" id="KW-0479">Metal-binding</keyword>
<dbReference type="Gene3D" id="3.40.30.10">
    <property type="entry name" value="Glutaredoxin"/>
    <property type="match status" value="1"/>
</dbReference>
<organism evidence="6 7">
    <name type="scientific">Neisseria animaloris</name>
    <dbReference type="NCBI Taxonomy" id="326522"/>
    <lineage>
        <taxon>Bacteria</taxon>
        <taxon>Pseudomonadati</taxon>
        <taxon>Pseudomonadota</taxon>
        <taxon>Betaproteobacteria</taxon>
        <taxon>Neisseriales</taxon>
        <taxon>Neisseriaceae</taxon>
        <taxon>Neisseria</taxon>
    </lineage>
</organism>
<keyword evidence="7" id="KW-1185">Reference proteome</keyword>
<evidence type="ECO:0000256" key="3">
    <source>
        <dbReference type="PIRSR" id="PIRSR603782-1"/>
    </source>
</evidence>
<dbReference type="GO" id="GO:0046872">
    <property type="term" value="F:metal ion binding"/>
    <property type="evidence" value="ECO:0007669"/>
    <property type="project" value="UniProtKB-KW"/>
</dbReference>
<dbReference type="STRING" id="326522.BWD08_01565"/>
<evidence type="ECO:0000256" key="1">
    <source>
        <dbReference type="ARBA" id="ARBA00010996"/>
    </source>
</evidence>
<dbReference type="EMBL" id="LR134516">
    <property type="protein sequence ID" value="VEJ20655.1"/>
    <property type="molecule type" value="Genomic_DNA"/>
</dbReference>
<evidence type="ECO:0000259" key="5">
    <source>
        <dbReference type="PROSITE" id="PS51352"/>
    </source>
</evidence>
<evidence type="ECO:0000313" key="6">
    <source>
        <dbReference type="EMBL" id="VEJ20655.1"/>
    </source>
</evidence>